<keyword evidence="3" id="KW-0804">Transcription</keyword>
<keyword evidence="2" id="KW-0238">DNA-binding</keyword>
<proteinExistence type="predicted"/>
<dbReference type="SUPFAM" id="SSF55781">
    <property type="entry name" value="GAF domain-like"/>
    <property type="match status" value="1"/>
</dbReference>
<dbReference type="PANTHER" id="PTHR30136:SF24">
    <property type="entry name" value="HTH-TYPE TRANSCRIPTIONAL REPRESSOR ALLR"/>
    <property type="match status" value="1"/>
</dbReference>
<comment type="caution">
    <text evidence="6">The sequence shown here is derived from an EMBL/GenBank/DDBJ whole genome shotgun (WGS) entry which is preliminary data.</text>
</comment>
<evidence type="ECO:0000256" key="1">
    <source>
        <dbReference type="ARBA" id="ARBA00023015"/>
    </source>
</evidence>
<dbReference type="PANTHER" id="PTHR30136">
    <property type="entry name" value="HELIX-TURN-HELIX TRANSCRIPTIONAL REGULATOR, ICLR FAMILY"/>
    <property type="match status" value="1"/>
</dbReference>
<reference evidence="6" key="1">
    <citation type="submission" date="2023-04" db="EMBL/GenBank/DDBJ databases">
        <title>Characterization and analysis of the complete genome of Gordonia rubripertincta 112, the degrader of aromatic and aliphatic compounds.</title>
        <authorList>
            <person name="Frantsuzova E."/>
            <person name="Bogun A."/>
            <person name="Delegan Y."/>
        </authorList>
    </citation>
    <scope>NUCLEOTIDE SEQUENCE</scope>
    <source>
        <strain evidence="6">112</strain>
    </source>
</reference>
<gene>
    <name evidence="6" type="ORF">QBL07_10335</name>
</gene>
<dbReference type="GO" id="GO:0003677">
    <property type="term" value="F:DNA binding"/>
    <property type="evidence" value="ECO:0007669"/>
    <property type="project" value="UniProtKB-KW"/>
</dbReference>
<dbReference type="SUPFAM" id="SSF46785">
    <property type="entry name" value="Winged helix' DNA-binding domain"/>
    <property type="match status" value="1"/>
</dbReference>
<name>A0AAW6RAT9_GORRU</name>
<evidence type="ECO:0000313" key="6">
    <source>
        <dbReference type="EMBL" id="MDG6781230.1"/>
    </source>
</evidence>
<dbReference type="Pfam" id="PF09339">
    <property type="entry name" value="HTH_IclR"/>
    <property type="match status" value="1"/>
</dbReference>
<sequence>MTTLAEPAPISCDRPGTPMNDAAPTAVLDRLSLVLEAFAGRETLSLAEVVVRTGVPRSSAHRMLDRLVAMRWLRRQGRDYSLGIRLVELGSLAVHQDRVHSASADHLHHLYRITGMVVHLAVLDGEDIVYLDKIGGRLAAHVPTRVGGRLPAERTALGNALLAFTGRDLPGDALIRERGFATHRDGALRGFGCIAAPIGPVGEATTAVSICGPLRDMRFDHRMTNPVQLAAGAIWRSLSVGVRVTPTLQRRDLLRSLPTAASVLSEG</sequence>
<organism evidence="6">
    <name type="scientific">Gordonia rubripertincta</name>
    <name type="common">Rhodococcus corallinus</name>
    <dbReference type="NCBI Taxonomy" id="36822"/>
    <lineage>
        <taxon>Bacteria</taxon>
        <taxon>Bacillati</taxon>
        <taxon>Actinomycetota</taxon>
        <taxon>Actinomycetes</taxon>
        <taxon>Mycobacteriales</taxon>
        <taxon>Gordoniaceae</taxon>
        <taxon>Gordonia</taxon>
    </lineage>
</organism>
<dbReference type="GO" id="GO:0045892">
    <property type="term" value="P:negative regulation of DNA-templated transcription"/>
    <property type="evidence" value="ECO:0007669"/>
    <property type="project" value="TreeGrafter"/>
</dbReference>
<dbReference type="SMART" id="SM00346">
    <property type="entry name" value="HTH_ICLR"/>
    <property type="match status" value="1"/>
</dbReference>
<dbReference type="InterPro" id="IPR050707">
    <property type="entry name" value="HTH_MetabolicPath_Reg"/>
</dbReference>
<dbReference type="Gene3D" id="3.30.450.40">
    <property type="match status" value="2"/>
</dbReference>
<dbReference type="InterPro" id="IPR029016">
    <property type="entry name" value="GAF-like_dom_sf"/>
</dbReference>
<dbReference type="InterPro" id="IPR036390">
    <property type="entry name" value="WH_DNA-bd_sf"/>
</dbReference>
<protein>
    <submittedName>
        <fullName evidence="6">Helix-turn-helix domain-containing protein</fullName>
    </submittedName>
</protein>
<dbReference type="InterPro" id="IPR014757">
    <property type="entry name" value="Tscrpt_reg_IclR_C"/>
</dbReference>
<dbReference type="AlphaFoldDB" id="A0AAW6RAT9"/>
<dbReference type="PROSITE" id="PS51077">
    <property type="entry name" value="HTH_ICLR"/>
    <property type="match status" value="1"/>
</dbReference>
<feature type="domain" description="IclR-ED" evidence="5">
    <location>
        <begin position="85"/>
        <end position="240"/>
    </location>
</feature>
<dbReference type="InterPro" id="IPR036388">
    <property type="entry name" value="WH-like_DNA-bd_sf"/>
</dbReference>
<evidence type="ECO:0000256" key="2">
    <source>
        <dbReference type="ARBA" id="ARBA00023125"/>
    </source>
</evidence>
<keyword evidence="1" id="KW-0805">Transcription regulation</keyword>
<evidence type="ECO:0000259" key="5">
    <source>
        <dbReference type="PROSITE" id="PS51078"/>
    </source>
</evidence>
<dbReference type="GO" id="GO:0003700">
    <property type="term" value="F:DNA-binding transcription factor activity"/>
    <property type="evidence" value="ECO:0007669"/>
    <property type="project" value="TreeGrafter"/>
</dbReference>
<dbReference type="EMBL" id="JARUXG010000004">
    <property type="protein sequence ID" value="MDG6781230.1"/>
    <property type="molecule type" value="Genomic_DNA"/>
</dbReference>
<dbReference type="RefSeq" id="WP_005194346.1">
    <property type="nucleotide sequence ID" value="NZ_CP136136.1"/>
</dbReference>
<feature type="domain" description="HTH iclR-type" evidence="4">
    <location>
        <begin position="25"/>
        <end position="84"/>
    </location>
</feature>
<dbReference type="InterPro" id="IPR005471">
    <property type="entry name" value="Tscrpt_reg_IclR_N"/>
</dbReference>
<evidence type="ECO:0000259" key="4">
    <source>
        <dbReference type="PROSITE" id="PS51077"/>
    </source>
</evidence>
<dbReference type="Pfam" id="PF01614">
    <property type="entry name" value="IclR_C"/>
    <property type="match status" value="1"/>
</dbReference>
<evidence type="ECO:0000256" key="3">
    <source>
        <dbReference type="ARBA" id="ARBA00023163"/>
    </source>
</evidence>
<dbReference type="PROSITE" id="PS51078">
    <property type="entry name" value="ICLR_ED"/>
    <property type="match status" value="1"/>
</dbReference>
<accession>A0AAW6RAT9</accession>
<dbReference type="Gene3D" id="1.10.10.10">
    <property type="entry name" value="Winged helix-like DNA-binding domain superfamily/Winged helix DNA-binding domain"/>
    <property type="match status" value="1"/>
</dbReference>